<comment type="caution">
    <text evidence="3">The sequence shown here is derived from an EMBL/GenBank/DDBJ whole genome shotgun (WGS) entry which is preliminary data.</text>
</comment>
<protein>
    <recommendedName>
        <fullName evidence="2">Heterokaryon incompatibility domain-containing protein</fullName>
    </recommendedName>
</protein>
<organism evidence="3 4">
    <name type="scientific">Coleophoma cylindrospora</name>
    <dbReference type="NCBI Taxonomy" id="1849047"/>
    <lineage>
        <taxon>Eukaryota</taxon>
        <taxon>Fungi</taxon>
        <taxon>Dikarya</taxon>
        <taxon>Ascomycota</taxon>
        <taxon>Pezizomycotina</taxon>
        <taxon>Leotiomycetes</taxon>
        <taxon>Helotiales</taxon>
        <taxon>Dermateaceae</taxon>
        <taxon>Coleophoma</taxon>
    </lineage>
</organism>
<accession>A0A3D8S6H0</accession>
<dbReference type="PANTHER" id="PTHR24148:SF64">
    <property type="entry name" value="HETEROKARYON INCOMPATIBILITY DOMAIN-CONTAINING PROTEIN"/>
    <property type="match status" value="1"/>
</dbReference>
<keyword evidence="4" id="KW-1185">Reference proteome</keyword>
<dbReference type="EMBL" id="PDLM01000003">
    <property type="protein sequence ID" value="RDW81907.1"/>
    <property type="molecule type" value="Genomic_DNA"/>
</dbReference>
<gene>
    <name evidence="3" type="ORF">BP6252_03019</name>
</gene>
<reference evidence="3 4" key="1">
    <citation type="journal article" date="2018" name="IMA Fungus">
        <title>IMA Genome-F 9: Draft genome sequence of Annulohypoxylon stygium, Aspergillus mulundensis, Berkeleyomyces basicola (syn. Thielaviopsis basicola), Ceratocystis smalleyi, two Cercospora beticola strains, Coleophoma cylindrospora, Fusarium fracticaudum, Phialophora cf. hyalina, and Morchella septimelata.</title>
        <authorList>
            <person name="Wingfield B.D."/>
            <person name="Bills G.F."/>
            <person name="Dong Y."/>
            <person name="Huang W."/>
            <person name="Nel W.J."/>
            <person name="Swalarsk-Parry B.S."/>
            <person name="Vaghefi N."/>
            <person name="Wilken P.M."/>
            <person name="An Z."/>
            <person name="de Beer Z.W."/>
            <person name="De Vos L."/>
            <person name="Chen L."/>
            <person name="Duong T.A."/>
            <person name="Gao Y."/>
            <person name="Hammerbacher A."/>
            <person name="Kikkert J.R."/>
            <person name="Li Y."/>
            <person name="Li H."/>
            <person name="Li K."/>
            <person name="Li Q."/>
            <person name="Liu X."/>
            <person name="Ma X."/>
            <person name="Naidoo K."/>
            <person name="Pethybridge S.J."/>
            <person name="Sun J."/>
            <person name="Steenkamp E.T."/>
            <person name="van der Nest M.A."/>
            <person name="van Wyk S."/>
            <person name="Wingfield M.J."/>
            <person name="Xiong C."/>
            <person name="Yue Q."/>
            <person name="Zhang X."/>
        </authorList>
    </citation>
    <scope>NUCLEOTIDE SEQUENCE [LARGE SCALE GENOMIC DNA]</scope>
    <source>
        <strain evidence="3 4">BP6252</strain>
    </source>
</reference>
<feature type="domain" description="Heterokaryon incompatibility" evidence="2">
    <location>
        <begin position="93"/>
        <end position="207"/>
    </location>
</feature>
<dbReference type="OrthoDB" id="2157530at2759"/>
<evidence type="ECO:0000313" key="3">
    <source>
        <dbReference type="EMBL" id="RDW81907.1"/>
    </source>
</evidence>
<feature type="region of interest" description="Disordered" evidence="1">
    <location>
        <begin position="653"/>
        <end position="728"/>
    </location>
</feature>
<dbReference type="InterPro" id="IPR052895">
    <property type="entry name" value="HetReg/Transcr_Mod"/>
</dbReference>
<dbReference type="Proteomes" id="UP000256645">
    <property type="component" value="Unassembled WGS sequence"/>
</dbReference>
<dbReference type="Pfam" id="PF06985">
    <property type="entry name" value="HET"/>
    <property type="match status" value="1"/>
</dbReference>
<dbReference type="InterPro" id="IPR010730">
    <property type="entry name" value="HET"/>
</dbReference>
<dbReference type="AlphaFoldDB" id="A0A3D8S6H0"/>
<sequence length="839" mass="93452">MSARDAAIVLWRICLTHHPWSKLTRGAMEPYSYTPLDPSRKQFRLLILKYNAKAADGIIDSEPLSGRLKCYNIPATGLSTSSRVLRGLKLPAYQALSYVWGDAIRTKEIIIEGKRLLIAANLYDALTHLRLFTYSEVRVWADAICINQDDLSEKSSQILLMRQIYSLASEVSIWLGFGTKDSSKVISFINELTWGGARENDSETEDDSRTARALNSLGNNLLLRPVGKIYQGVMVLDQVVSLFEEMLDIAISDDSGGLVTDEEGSFSLEQEAILQLINWQPKPRHLKKVQGYDFQEMARLISKLLIDGPDWFERIWVIQEAGMALGIRIRHGKYDLSWLDFLYAVHYLHYSCNIHIPNIRKITSIELIRLAWGNHKRQALRDLVVECRYRHSSDPRDKIYALQGLMGDPLTPYLEPDYHKPISEVFSNTALHIITQDSSLNHICGQQAEKRRAGLPSWVPDYELDRSLCAASLVPLLGRKTVFNAAGRSYQQQYAFKDPVGLSGHWSILPTQGVCLDDIARVSISSDSDDTQELGKAAKNWQVLLTSAPEISQDLPLTTRALLDQVAQVVGIYSEFLVSSNETLLLEKLNRMSLSEASPLNPNLHGNDAPEKDATTLILHNARGADSVLNAYIATLVSGRVSSKERLDPAKHYSKIFYPSPPLPKRPQMESPPSSNSRIGKLKSFSVSSLNLSRSNSDPPNESSSSITTDNQNVPSQEPRSNLSSPKSSLSIKQIAQLFSAGITRRNLMVTGTGMIGASPQHARPGDKVCVLWGCDVPVVLRPITESLVRDGSMPSSSGPDKKMTYEFIGECYLHGYMDGEALSGVTDGLFEVQEFMLR</sequence>
<evidence type="ECO:0000256" key="1">
    <source>
        <dbReference type="SAM" id="MobiDB-lite"/>
    </source>
</evidence>
<dbReference type="PANTHER" id="PTHR24148">
    <property type="entry name" value="ANKYRIN REPEAT DOMAIN-CONTAINING PROTEIN 39 HOMOLOG-RELATED"/>
    <property type="match status" value="1"/>
</dbReference>
<proteinExistence type="predicted"/>
<feature type="compositionally biased region" description="Low complexity" evidence="1">
    <location>
        <begin position="684"/>
        <end position="706"/>
    </location>
</feature>
<dbReference type="Pfam" id="PF26639">
    <property type="entry name" value="Het-6_barrel"/>
    <property type="match status" value="1"/>
</dbReference>
<evidence type="ECO:0000313" key="4">
    <source>
        <dbReference type="Proteomes" id="UP000256645"/>
    </source>
</evidence>
<evidence type="ECO:0000259" key="2">
    <source>
        <dbReference type="Pfam" id="PF06985"/>
    </source>
</evidence>
<feature type="compositionally biased region" description="Polar residues" evidence="1">
    <location>
        <begin position="707"/>
        <end position="720"/>
    </location>
</feature>
<name>A0A3D8S6H0_9HELO</name>